<protein>
    <submittedName>
        <fullName evidence="1">Leucine-rich melanocyte differentiation-associated protein</fullName>
    </submittedName>
</protein>
<accession>A0AAD9PXA6</accession>
<organism evidence="1 2">
    <name type="scientific">Acropora cervicornis</name>
    <name type="common">Staghorn coral</name>
    <dbReference type="NCBI Taxonomy" id="6130"/>
    <lineage>
        <taxon>Eukaryota</taxon>
        <taxon>Metazoa</taxon>
        <taxon>Cnidaria</taxon>
        <taxon>Anthozoa</taxon>
        <taxon>Hexacorallia</taxon>
        <taxon>Scleractinia</taxon>
        <taxon>Astrocoeniina</taxon>
        <taxon>Acroporidae</taxon>
        <taxon>Acropora</taxon>
    </lineage>
</organism>
<dbReference type="PANTHER" id="PTHR46282">
    <property type="entry name" value="LEUCINE-RICH MELANOCYTE DIFFERENTIATION-ASSOCIATED PROTEIN"/>
    <property type="match status" value="1"/>
</dbReference>
<proteinExistence type="predicted"/>
<reference evidence="1" key="2">
    <citation type="journal article" date="2023" name="Science">
        <title>Genomic signatures of disease resistance in endangered staghorn corals.</title>
        <authorList>
            <person name="Vollmer S.V."/>
            <person name="Selwyn J.D."/>
            <person name="Despard B.A."/>
            <person name="Roesel C.L."/>
        </authorList>
    </citation>
    <scope>NUCLEOTIDE SEQUENCE</scope>
    <source>
        <strain evidence="1">K2</strain>
    </source>
</reference>
<dbReference type="Proteomes" id="UP001249851">
    <property type="component" value="Unassembled WGS sequence"/>
</dbReference>
<sequence length="155" mass="17762">MCQSFILNKLKIVNIDVLLDKIARNLPSLNYLSLLSNQACPNELSFSHRDEEDYQRYRYYVLYRLPALNFLDSRRVKAAEKEEAKRVGAHMKIIAPSSEDLNSVMHASVEETQAYSPLPSASSSPGDHKGTFGRCKYIYFGKHSEGNRFIRNDEL</sequence>
<dbReference type="Gene3D" id="3.80.10.10">
    <property type="entry name" value="Ribonuclease Inhibitor"/>
    <property type="match status" value="1"/>
</dbReference>
<dbReference type="EMBL" id="JARQWQ010000107">
    <property type="protein sequence ID" value="KAK2550678.1"/>
    <property type="molecule type" value="Genomic_DNA"/>
</dbReference>
<evidence type="ECO:0000313" key="2">
    <source>
        <dbReference type="Proteomes" id="UP001249851"/>
    </source>
</evidence>
<dbReference type="PANTHER" id="PTHR46282:SF2">
    <property type="entry name" value="LEUCINE-RICH MELANOCYTE DIFFERENTIATION-ASSOCIATED PROTEIN"/>
    <property type="match status" value="1"/>
</dbReference>
<dbReference type="AlphaFoldDB" id="A0AAD9PXA6"/>
<comment type="caution">
    <text evidence="1">The sequence shown here is derived from an EMBL/GenBank/DDBJ whole genome shotgun (WGS) entry which is preliminary data.</text>
</comment>
<dbReference type="InterPro" id="IPR043313">
    <property type="entry name" value="LRMDA"/>
</dbReference>
<keyword evidence="2" id="KW-1185">Reference proteome</keyword>
<gene>
    <name evidence="1" type="ORF">P5673_028543</name>
</gene>
<dbReference type="InterPro" id="IPR032675">
    <property type="entry name" value="LRR_dom_sf"/>
</dbReference>
<reference evidence="1" key="1">
    <citation type="journal article" date="2023" name="G3 (Bethesda)">
        <title>Whole genome assembly and annotation of the endangered Caribbean coral Acropora cervicornis.</title>
        <authorList>
            <person name="Selwyn J.D."/>
            <person name="Vollmer S.V."/>
        </authorList>
    </citation>
    <scope>NUCLEOTIDE SEQUENCE</scope>
    <source>
        <strain evidence="1">K2</strain>
    </source>
</reference>
<evidence type="ECO:0000313" key="1">
    <source>
        <dbReference type="EMBL" id="KAK2550678.1"/>
    </source>
</evidence>
<name>A0AAD9PXA6_ACRCE</name>